<dbReference type="PROSITE" id="PS01129">
    <property type="entry name" value="PSI_RLU"/>
    <property type="match status" value="1"/>
</dbReference>
<feature type="domain" description="Pseudouridine synthase RsuA/RluA-like" evidence="1">
    <location>
        <begin position="103"/>
        <end position="255"/>
    </location>
</feature>
<reference evidence="2 3" key="1">
    <citation type="submission" date="2018-11" db="EMBL/GenBank/DDBJ databases">
        <title>Genomic Encyclopedia of Type Strains, Phase IV (KMG-IV): sequencing the most valuable type-strain genomes for metagenomic binning, comparative biology and taxonomic classification.</title>
        <authorList>
            <person name="Goeker M."/>
        </authorList>
    </citation>
    <scope>NUCLEOTIDE SEQUENCE [LARGE SCALE GENOMIC DNA]</scope>
    <source>
        <strain evidence="2 3">DSM 101684</strain>
    </source>
</reference>
<dbReference type="AlphaFoldDB" id="A0A3N4U585"/>
<protein>
    <submittedName>
        <fullName evidence="2">Ribosomal large subunit pseudouridine synthase D</fullName>
    </submittedName>
</protein>
<dbReference type="EMBL" id="RKQL01000005">
    <property type="protein sequence ID" value="RPE64938.1"/>
    <property type="molecule type" value="Genomic_DNA"/>
</dbReference>
<dbReference type="Proteomes" id="UP000272193">
    <property type="component" value="Unassembled WGS sequence"/>
</dbReference>
<name>A0A3N4U585_9BURK</name>
<comment type="caution">
    <text evidence="2">The sequence shown here is derived from an EMBL/GenBank/DDBJ whole genome shotgun (WGS) entry which is preliminary data.</text>
</comment>
<proteinExistence type="predicted"/>
<evidence type="ECO:0000313" key="3">
    <source>
        <dbReference type="Proteomes" id="UP000272193"/>
    </source>
</evidence>
<dbReference type="InterPro" id="IPR006145">
    <property type="entry name" value="PsdUridine_synth_RsuA/RluA"/>
</dbReference>
<dbReference type="InterPro" id="IPR006224">
    <property type="entry name" value="PsdUridine_synth_RluA-like_CS"/>
</dbReference>
<evidence type="ECO:0000259" key="1">
    <source>
        <dbReference type="Pfam" id="PF00849"/>
    </source>
</evidence>
<dbReference type="RefSeq" id="WP_124223344.1">
    <property type="nucleotide sequence ID" value="NZ_RKQL01000005.1"/>
</dbReference>
<evidence type="ECO:0000313" key="2">
    <source>
        <dbReference type="EMBL" id="RPE64938.1"/>
    </source>
</evidence>
<dbReference type="GO" id="GO:0000455">
    <property type="term" value="P:enzyme-directed rRNA pseudouridine synthesis"/>
    <property type="evidence" value="ECO:0007669"/>
    <property type="project" value="TreeGrafter"/>
</dbReference>
<dbReference type="GO" id="GO:0140098">
    <property type="term" value="F:catalytic activity, acting on RNA"/>
    <property type="evidence" value="ECO:0007669"/>
    <property type="project" value="UniProtKB-ARBA"/>
</dbReference>
<keyword evidence="3" id="KW-1185">Reference proteome</keyword>
<gene>
    <name evidence="2" type="ORF">EDC62_2061</name>
</gene>
<dbReference type="PANTHER" id="PTHR21600">
    <property type="entry name" value="MITOCHONDRIAL RNA PSEUDOURIDINE SYNTHASE"/>
    <property type="match status" value="1"/>
</dbReference>
<dbReference type="PANTHER" id="PTHR21600:SF84">
    <property type="entry name" value="PSEUDOURIDINE SYNTHASE RSUA_RLUA-LIKE DOMAIN-CONTAINING PROTEIN"/>
    <property type="match status" value="1"/>
</dbReference>
<sequence length="313" mass="35874">MTRPARPAAVPLRAGVAPSCLALPQMRHVPWGCVLDLLAERLPRLTRAQWAERMAAGDVVDATGRPLAPDAPCHSGQRIYYWRNLPNETPVPFHERIVFRDAHLVVADKPHFLPVSPVGRYVRETLLVRLRAALDLPDLSPLHRIDRETAGLVLLSVRAQDRDAYQRLFREHRIHKTYEAIAPAAPSHPWPLLRVSHLREDEAAFYRMREAAPEEGLPPNAETRISLIERRGEWARYRLEPRTGQRHQLRVHMNALGLPIRGDQFYPTVRRGPDEPEDYREPLQLLARSLRFTDPITGQARHFESGLQLDWGD</sequence>
<dbReference type="GO" id="GO:0003723">
    <property type="term" value="F:RNA binding"/>
    <property type="evidence" value="ECO:0007669"/>
    <property type="project" value="InterPro"/>
</dbReference>
<organism evidence="2 3">
    <name type="scientific">Tibeticola sediminis</name>
    <dbReference type="NCBI Taxonomy" id="1917811"/>
    <lineage>
        <taxon>Bacteria</taxon>
        <taxon>Pseudomonadati</taxon>
        <taxon>Pseudomonadota</taxon>
        <taxon>Betaproteobacteria</taxon>
        <taxon>Burkholderiales</taxon>
        <taxon>Comamonadaceae</taxon>
        <taxon>Tibeticola</taxon>
    </lineage>
</organism>
<dbReference type="GO" id="GO:0009982">
    <property type="term" value="F:pseudouridine synthase activity"/>
    <property type="evidence" value="ECO:0007669"/>
    <property type="project" value="InterPro"/>
</dbReference>
<dbReference type="Gene3D" id="3.30.2350.10">
    <property type="entry name" value="Pseudouridine synthase"/>
    <property type="match status" value="1"/>
</dbReference>
<accession>A0A3N4U585</accession>
<dbReference type="InterPro" id="IPR050188">
    <property type="entry name" value="RluA_PseudoU_synthase"/>
</dbReference>
<dbReference type="InterPro" id="IPR020103">
    <property type="entry name" value="PsdUridine_synth_cat_dom_sf"/>
</dbReference>
<dbReference type="Pfam" id="PF00849">
    <property type="entry name" value="PseudoU_synth_2"/>
    <property type="match status" value="1"/>
</dbReference>
<dbReference type="OrthoDB" id="9785808at2"/>
<dbReference type="SUPFAM" id="SSF55120">
    <property type="entry name" value="Pseudouridine synthase"/>
    <property type="match status" value="1"/>
</dbReference>